<evidence type="ECO:0000313" key="3">
    <source>
        <dbReference type="Proteomes" id="UP000250235"/>
    </source>
</evidence>
<sequence>MAQYKILARKPLGPSETGPKQTLEVKTVSQHRLGVAARRPHDGAPPSAQRAAQGCMLRAPPRATHAHGGGHLRAQRAQVGGRRRVTPCATIAHGGRPAGAKLVGQCAAAARSYSVHRSACCVQLQCVSGTLLESRRLSTTNFTGKLSLQQLAVVVLQIRSTTGNTTPSSVCTRRADEFTMNGISSLRWSEQVQPWRRRPMGGSATGGASGMRSRSVGEGGIGG</sequence>
<dbReference type="EMBL" id="KV004540">
    <property type="protein sequence ID" value="KZV35600.1"/>
    <property type="molecule type" value="Genomic_DNA"/>
</dbReference>
<proteinExistence type="predicted"/>
<organism evidence="2 3">
    <name type="scientific">Dorcoceras hygrometricum</name>
    <dbReference type="NCBI Taxonomy" id="472368"/>
    <lineage>
        <taxon>Eukaryota</taxon>
        <taxon>Viridiplantae</taxon>
        <taxon>Streptophyta</taxon>
        <taxon>Embryophyta</taxon>
        <taxon>Tracheophyta</taxon>
        <taxon>Spermatophyta</taxon>
        <taxon>Magnoliopsida</taxon>
        <taxon>eudicotyledons</taxon>
        <taxon>Gunneridae</taxon>
        <taxon>Pentapetalae</taxon>
        <taxon>asterids</taxon>
        <taxon>lamiids</taxon>
        <taxon>Lamiales</taxon>
        <taxon>Gesneriaceae</taxon>
        <taxon>Didymocarpoideae</taxon>
        <taxon>Trichosporeae</taxon>
        <taxon>Loxocarpinae</taxon>
        <taxon>Dorcoceras</taxon>
    </lineage>
</organism>
<keyword evidence="3" id="KW-1185">Reference proteome</keyword>
<protein>
    <submittedName>
        <fullName evidence="2">Uncharacterized protein</fullName>
    </submittedName>
</protein>
<dbReference type="Proteomes" id="UP000250235">
    <property type="component" value="Unassembled WGS sequence"/>
</dbReference>
<accession>A0A2Z7BTP3</accession>
<evidence type="ECO:0000256" key="1">
    <source>
        <dbReference type="SAM" id="MobiDB-lite"/>
    </source>
</evidence>
<dbReference type="AlphaFoldDB" id="A0A2Z7BTP3"/>
<gene>
    <name evidence="2" type="ORF">F511_23643</name>
</gene>
<feature type="region of interest" description="Disordered" evidence="1">
    <location>
        <begin position="196"/>
        <end position="223"/>
    </location>
</feature>
<name>A0A2Z7BTP3_9LAMI</name>
<evidence type="ECO:0000313" key="2">
    <source>
        <dbReference type="EMBL" id="KZV35600.1"/>
    </source>
</evidence>
<reference evidence="2 3" key="1">
    <citation type="journal article" date="2015" name="Proc. Natl. Acad. Sci. U.S.A.">
        <title>The resurrection genome of Boea hygrometrica: A blueprint for survival of dehydration.</title>
        <authorList>
            <person name="Xiao L."/>
            <person name="Yang G."/>
            <person name="Zhang L."/>
            <person name="Yang X."/>
            <person name="Zhao S."/>
            <person name="Ji Z."/>
            <person name="Zhou Q."/>
            <person name="Hu M."/>
            <person name="Wang Y."/>
            <person name="Chen M."/>
            <person name="Xu Y."/>
            <person name="Jin H."/>
            <person name="Xiao X."/>
            <person name="Hu G."/>
            <person name="Bao F."/>
            <person name="Hu Y."/>
            <person name="Wan P."/>
            <person name="Li L."/>
            <person name="Deng X."/>
            <person name="Kuang T."/>
            <person name="Xiang C."/>
            <person name="Zhu J.K."/>
            <person name="Oliver M.J."/>
            <person name="He Y."/>
        </authorList>
    </citation>
    <scope>NUCLEOTIDE SEQUENCE [LARGE SCALE GENOMIC DNA]</scope>
    <source>
        <strain evidence="3">cv. XS01</strain>
    </source>
</reference>